<name>A0AAD9NWR1_RIDPI</name>
<dbReference type="PANTHER" id="PTHR14435">
    <property type="entry name" value="ZINC FINGER PROTEIN 106"/>
    <property type="match status" value="1"/>
</dbReference>
<evidence type="ECO:0000256" key="1">
    <source>
        <dbReference type="SAM" id="MobiDB-lite"/>
    </source>
</evidence>
<feature type="compositionally biased region" description="Basic and acidic residues" evidence="1">
    <location>
        <begin position="53"/>
        <end position="62"/>
    </location>
</feature>
<evidence type="ECO:0000313" key="2">
    <source>
        <dbReference type="EMBL" id="KAK2183878.1"/>
    </source>
</evidence>
<protein>
    <submittedName>
        <fullName evidence="2">Uncharacterized protein</fullName>
    </submittedName>
</protein>
<dbReference type="GO" id="GO:0003723">
    <property type="term" value="F:RNA binding"/>
    <property type="evidence" value="ECO:0007669"/>
    <property type="project" value="InterPro"/>
</dbReference>
<dbReference type="GO" id="GO:0017124">
    <property type="term" value="F:SH3 domain binding"/>
    <property type="evidence" value="ECO:0007669"/>
    <property type="project" value="TreeGrafter"/>
</dbReference>
<feature type="compositionally biased region" description="Polar residues" evidence="1">
    <location>
        <begin position="135"/>
        <end position="144"/>
    </location>
</feature>
<proteinExistence type="predicted"/>
<feature type="compositionally biased region" description="Basic residues" evidence="1">
    <location>
        <begin position="165"/>
        <end position="175"/>
    </location>
</feature>
<dbReference type="InterPro" id="IPR001680">
    <property type="entry name" value="WD40_rpt"/>
</dbReference>
<gene>
    <name evidence="2" type="ORF">NP493_293g03035</name>
</gene>
<dbReference type="EMBL" id="JAODUO010000292">
    <property type="protein sequence ID" value="KAK2183878.1"/>
    <property type="molecule type" value="Genomic_DNA"/>
</dbReference>
<dbReference type="GO" id="GO:0016020">
    <property type="term" value="C:membrane"/>
    <property type="evidence" value="ECO:0007669"/>
    <property type="project" value="TreeGrafter"/>
</dbReference>
<dbReference type="SMART" id="SM00320">
    <property type="entry name" value="WD40"/>
    <property type="match status" value="5"/>
</dbReference>
<feature type="region of interest" description="Disordered" evidence="1">
    <location>
        <begin position="135"/>
        <end position="221"/>
    </location>
</feature>
<keyword evidence="3" id="KW-1185">Reference proteome</keyword>
<feature type="compositionally biased region" description="Basic residues" evidence="1">
    <location>
        <begin position="107"/>
        <end position="119"/>
    </location>
</feature>
<dbReference type="InterPro" id="IPR015943">
    <property type="entry name" value="WD40/YVTN_repeat-like_dom_sf"/>
</dbReference>
<feature type="compositionally biased region" description="Low complexity" evidence="1">
    <location>
        <begin position="256"/>
        <end position="279"/>
    </location>
</feature>
<comment type="caution">
    <text evidence="2">The sequence shown here is derived from an EMBL/GenBank/DDBJ whole genome shotgun (WGS) entry which is preliminary data.</text>
</comment>
<dbReference type="InterPro" id="IPR036322">
    <property type="entry name" value="WD40_repeat_dom_sf"/>
</dbReference>
<sequence>MSSGVCLNYVGTLEGQGTEAQPFLNDVASISPYVILEPLPGHWVNSGCSQIENSDKETQRKDPKAKKAKSAAADGAKPVEKRSRPRRNSSKEVSSDSTASKDDGCFKKPKPATARKCKNFKGDKADKKKYEKFIQSLSATGSKRQTSKSNRKVSEVYPGPDANVHKKLKSKKARKQSSSIAGRDSSVDSSSDCTGQPDVSVSSASVKQSGKKRPNKRCTDPISKAVQQYLHAESSSDVEITGLQVTPAKTPTQSCQSVLDDSSLDDTSSVSSTSTTQSTPAGSNPSFISMSSHDSSCRYTWSANKSVRKRRAMTFGCYEGHEGPVRCIHLFRKFMLTGSEDGTVIKFKLRGGRRRVKLVFKGHTQGVSCIHVTGQGHDGIRVFTGSYDGTMLVYRFGTGVQLFTHHYGVQVNTMHSNWNKLFLGLGNGSVVKYDFQEYRNGAMMSCAESGITCLASAMEGPRKLLCVASNDCIITIRDAITGLLIRSLDGHTKTPLCMCVVNNTVYSGGTDKSVQAYNLNTAEVLKTLRFRAVVNCIEVKHNLLFIACYDGTIRCYDAQVGLVTHPHTCHRAINYCMSNNDRICQFSRMLMKLH</sequence>
<dbReference type="InterPro" id="IPR042622">
    <property type="entry name" value="Znf106"/>
</dbReference>
<feature type="compositionally biased region" description="Polar residues" evidence="1">
    <location>
        <begin position="187"/>
        <end position="208"/>
    </location>
</feature>
<feature type="region of interest" description="Disordered" evidence="1">
    <location>
        <begin position="52"/>
        <end position="121"/>
    </location>
</feature>
<dbReference type="Pfam" id="PF00400">
    <property type="entry name" value="WD40"/>
    <property type="match status" value="2"/>
</dbReference>
<dbReference type="Gene3D" id="2.130.10.10">
    <property type="entry name" value="YVTN repeat-like/Quinoprotein amine dehydrogenase"/>
    <property type="match status" value="2"/>
</dbReference>
<accession>A0AAD9NWR1</accession>
<evidence type="ECO:0000313" key="3">
    <source>
        <dbReference type="Proteomes" id="UP001209878"/>
    </source>
</evidence>
<dbReference type="AlphaFoldDB" id="A0AAD9NWR1"/>
<feature type="compositionally biased region" description="Basic and acidic residues" evidence="1">
    <location>
        <begin position="89"/>
        <end position="106"/>
    </location>
</feature>
<dbReference type="Proteomes" id="UP001209878">
    <property type="component" value="Unassembled WGS sequence"/>
</dbReference>
<dbReference type="GO" id="GO:0005829">
    <property type="term" value="C:cytosol"/>
    <property type="evidence" value="ECO:0007669"/>
    <property type="project" value="TreeGrafter"/>
</dbReference>
<dbReference type="SUPFAM" id="SSF50978">
    <property type="entry name" value="WD40 repeat-like"/>
    <property type="match status" value="1"/>
</dbReference>
<dbReference type="PANTHER" id="PTHR14435:SF2">
    <property type="entry name" value="ZINC FINGER PROTEIN 106"/>
    <property type="match status" value="1"/>
</dbReference>
<organism evidence="2 3">
    <name type="scientific">Ridgeia piscesae</name>
    <name type="common">Tubeworm</name>
    <dbReference type="NCBI Taxonomy" id="27915"/>
    <lineage>
        <taxon>Eukaryota</taxon>
        <taxon>Metazoa</taxon>
        <taxon>Spiralia</taxon>
        <taxon>Lophotrochozoa</taxon>
        <taxon>Annelida</taxon>
        <taxon>Polychaeta</taxon>
        <taxon>Sedentaria</taxon>
        <taxon>Canalipalpata</taxon>
        <taxon>Sabellida</taxon>
        <taxon>Siboglinidae</taxon>
        <taxon>Ridgeia</taxon>
    </lineage>
</organism>
<feature type="region of interest" description="Disordered" evidence="1">
    <location>
        <begin position="249"/>
        <end position="287"/>
    </location>
</feature>
<reference evidence="2" key="1">
    <citation type="journal article" date="2023" name="Mol. Biol. Evol.">
        <title>Third-Generation Sequencing Reveals the Adaptive Role of the Epigenome in Three Deep-Sea Polychaetes.</title>
        <authorList>
            <person name="Perez M."/>
            <person name="Aroh O."/>
            <person name="Sun Y."/>
            <person name="Lan Y."/>
            <person name="Juniper S.K."/>
            <person name="Young C.R."/>
            <person name="Angers B."/>
            <person name="Qian P.Y."/>
        </authorList>
    </citation>
    <scope>NUCLEOTIDE SEQUENCE</scope>
    <source>
        <strain evidence="2">R07B-5</strain>
    </source>
</reference>